<reference evidence="2" key="1">
    <citation type="submission" date="2018-05" db="EMBL/GenBank/DDBJ databases">
        <title>Leptospira yasudae sp. nov. and Leptospira stimsonii sp. nov., two pathogenic species of the genus Leptospira isolated from environmental sources.</title>
        <authorList>
            <person name="Casanovas-Massana A."/>
            <person name="Hamond C."/>
            <person name="Santos L.A."/>
            <person name="Hacker K.P."/>
            <person name="Balassiano I."/>
            <person name="Medeiros M.A."/>
            <person name="Reis M.G."/>
            <person name="Ko A.I."/>
            <person name="Wunder E.A."/>
        </authorList>
    </citation>
    <scope>NUCLEOTIDE SEQUENCE [LARGE SCALE GENOMIC DNA]</scope>
    <source>
        <strain evidence="2">Yale</strain>
    </source>
</reference>
<sequence>MLFPIFECGNSPEFPNPFSKKRHLCLIRSTILGGEWLGFYLRILSSVGTWTNPAFVGTF</sequence>
<dbReference type="EMBL" id="QHCT01000006">
    <property type="protein sequence ID" value="RHX87046.1"/>
    <property type="molecule type" value="Genomic_DNA"/>
</dbReference>
<organism evidence="1 2">
    <name type="scientific">Leptospira stimsonii</name>
    <dbReference type="NCBI Taxonomy" id="2202203"/>
    <lineage>
        <taxon>Bacteria</taxon>
        <taxon>Pseudomonadati</taxon>
        <taxon>Spirochaetota</taxon>
        <taxon>Spirochaetia</taxon>
        <taxon>Leptospirales</taxon>
        <taxon>Leptospiraceae</taxon>
        <taxon>Leptospira</taxon>
    </lineage>
</organism>
<accession>A0A396YZY7</accession>
<dbReference type="Proteomes" id="UP000265798">
    <property type="component" value="Unassembled WGS sequence"/>
</dbReference>
<gene>
    <name evidence="1" type="ORF">DLM75_18905</name>
</gene>
<evidence type="ECO:0000313" key="1">
    <source>
        <dbReference type="EMBL" id="RHX87046.1"/>
    </source>
</evidence>
<evidence type="ECO:0000313" key="2">
    <source>
        <dbReference type="Proteomes" id="UP000265798"/>
    </source>
</evidence>
<proteinExistence type="predicted"/>
<dbReference type="AlphaFoldDB" id="A0A396YZY7"/>
<protein>
    <submittedName>
        <fullName evidence="1">Uncharacterized protein</fullName>
    </submittedName>
</protein>
<name>A0A396YZY7_9LEPT</name>
<comment type="caution">
    <text evidence="1">The sequence shown here is derived from an EMBL/GenBank/DDBJ whole genome shotgun (WGS) entry which is preliminary data.</text>
</comment>